<dbReference type="AlphaFoldDB" id="C9ABJ1"/>
<comment type="similarity">
    <text evidence="7">Belongs to the D-lyxose ketol-isomerase family.</text>
</comment>
<keyword evidence="3" id="KW-0464">Manganese</keyword>
<evidence type="ECO:0000313" key="10">
    <source>
        <dbReference type="Proteomes" id="UP000012675"/>
    </source>
</evidence>
<dbReference type="InterPro" id="IPR010864">
    <property type="entry name" value="D-lyxose_isomer"/>
</dbReference>
<name>C9ABJ1_ENTCA</name>
<proteinExistence type="inferred from homology"/>
<evidence type="ECO:0000256" key="1">
    <source>
        <dbReference type="ARBA" id="ARBA00001936"/>
    </source>
</evidence>
<dbReference type="GeneID" id="15143244"/>
<evidence type="ECO:0000256" key="7">
    <source>
        <dbReference type="ARBA" id="ARBA00044951"/>
    </source>
</evidence>
<organism evidence="9 10">
    <name type="scientific">Enterococcus casseliflavus EC20</name>
    <dbReference type="NCBI Taxonomy" id="565655"/>
    <lineage>
        <taxon>Bacteria</taxon>
        <taxon>Bacillati</taxon>
        <taxon>Bacillota</taxon>
        <taxon>Bacilli</taxon>
        <taxon>Lactobacillales</taxon>
        <taxon>Enterococcaceae</taxon>
        <taxon>Enterococcus</taxon>
    </lineage>
</organism>
<evidence type="ECO:0000256" key="2">
    <source>
        <dbReference type="ARBA" id="ARBA00022723"/>
    </source>
</evidence>
<evidence type="ECO:0000256" key="6">
    <source>
        <dbReference type="ARBA" id="ARBA00044907"/>
    </source>
</evidence>
<evidence type="ECO:0000256" key="4">
    <source>
        <dbReference type="ARBA" id="ARBA00023235"/>
    </source>
</evidence>
<accession>C9ABJ1</accession>
<dbReference type="Proteomes" id="UP000012675">
    <property type="component" value="Chromosome"/>
</dbReference>
<dbReference type="Gene3D" id="2.60.120.10">
    <property type="entry name" value="Jelly Rolls"/>
    <property type="match status" value="1"/>
</dbReference>
<keyword evidence="4" id="KW-0413">Isomerase</keyword>
<dbReference type="GO" id="GO:0047828">
    <property type="term" value="F:D-lyxose ketol-isomerase activity"/>
    <property type="evidence" value="ECO:0007669"/>
    <property type="project" value="UniProtKB-EC"/>
</dbReference>
<sequence>MNYQKRVRQLFEQSGFIFSDKELQSIDFADFGLGNIEEEGLNLIVYINNDRYCAKEMVLLPYQTCPEHLHPTIGERLGKQETFRCRWGKVYLYVEGNNQKETIRSTIPKKNEQFYTVYTEIELLPGQQYTIDPDTKHWFQAAATGAVISEFSSPSDDASDIFTNPSIQRVIQ</sequence>
<dbReference type="InterPro" id="IPR014710">
    <property type="entry name" value="RmlC-like_jellyroll"/>
</dbReference>
<dbReference type="EC" id="5.3.1.15" evidence="8"/>
<keyword evidence="2" id="KW-0479">Metal-binding</keyword>
<protein>
    <recommendedName>
        <fullName evidence="8">D-lyxose ketol-isomerase</fullName>
        <ecNumber evidence="8">5.3.1.15</ecNumber>
    </recommendedName>
</protein>
<dbReference type="CDD" id="cd20308">
    <property type="entry name" value="cupin_YdaE"/>
    <property type="match status" value="1"/>
</dbReference>
<dbReference type="RefSeq" id="WP_015510349.1">
    <property type="nucleotide sequence ID" value="NC_020995.1"/>
</dbReference>
<keyword evidence="10" id="KW-1185">Reference proteome</keyword>
<dbReference type="InterPro" id="IPR011051">
    <property type="entry name" value="RmlC_Cupin_sf"/>
</dbReference>
<dbReference type="HOGENOM" id="CLU_1553334_0_0_9"/>
<comment type="cofactor">
    <cofactor evidence="1">
        <name>Mn(2+)</name>
        <dbReference type="ChEBI" id="CHEBI:29035"/>
    </cofactor>
</comment>
<evidence type="ECO:0000256" key="5">
    <source>
        <dbReference type="ARBA" id="ARBA00023277"/>
    </source>
</evidence>
<dbReference type="eggNOG" id="COG3822">
    <property type="taxonomic scope" value="Bacteria"/>
</dbReference>
<gene>
    <name evidence="9" type="ORF">ECBG_02519</name>
</gene>
<dbReference type="Pfam" id="PF07385">
    <property type="entry name" value="Lyx_isomer"/>
    <property type="match status" value="1"/>
</dbReference>
<comment type="catalytic activity">
    <reaction evidence="6">
        <text>D-lyxose = D-xylulose</text>
        <dbReference type="Rhea" id="RHEA:14201"/>
        <dbReference type="ChEBI" id="CHEBI:16789"/>
        <dbReference type="ChEBI" id="CHEBI:17140"/>
        <dbReference type="EC" id="5.3.1.15"/>
    </reaction>
</comment>
<dbReference type="SUPFAM" id="SSF51182">
    <property type="entry name" value="RmlC-like cupins"/>
    <property type="match status" value="1"/>
</dbReference>
<keyword evidence="5" id="KW-0119">Carbohydrate metabolism</keyword>
<reference evidence="9 10" key="2">
    <citation type="submission" date="2013-03" db="EMBL/GenBank/DDBJ databases">
        <title>The Genome Sequence of Enterococcus casseliflavus EC20 (899205).</title>
        <authorList>
            <consortium name="The Broad Institute Genomics Platform"/>
            <consortium name="The Broad Institute Genome Sequencing Center for Infectious Disease"/>
            <person name="Russ C."/>
            <person name="Feldgarden M."/>
            <person name="Gilmore M."/>
            <person name="Manson J."/>
            <person name="Palmer K."/>
            <person name="Carniol K."/>
            <person name="Walker B."/>
            <person name="Young S.K."/>
            <person name="Zeng Q."/>
            <person name="Gargeya S."/>
            <person name="Fitzgerald M."/>
            <person name="Haas B."/>
            <person name="Abouelleil A."/>
            <person name="Allen A.W."/>
            <person name="Alvarado L."/>
            <person name="Arachchi H.M."/>
            <person name="Berlin A.M."/>
            <person name="Chapman S.B."/>
            <person name="Gainer-Dewar J."/>
            <person name="Goldberg J."/>
            <person name="Griggs A."/>
            <person name="Gujja S."/>
            <person name="Hansen M."/>
            <person name="Howarth C."/>
            <person name="Imamovic A."/>
            <person name="Ireland A."/>
            <person name="Larimer J."/>
            <person name="McCowan C."/>
            <person name="Murphy C."/>
            <person name="Pearson M."/>
            <person name="Poon T.W."/>
            <person name="Priest M."/>
            <person name="Roberts A."/>
            <person name="Saif S."/>
            <person name="Shea T."/>
            <person name="Sisk P."/>
            <person name="Sykes S."/>
            <person name="Wortman J."/>
            <person name="Nusbaum C."/>
            <person name="Birren B."/>
        </authorList>
    </citation>
    <scope>NUCLEOTIDE SEQUENCE [LARGE SCALE GENOMIC DNA]</scope>
    <source>
        <strain evidence="9 10">EC20</strain>
    </source>
</reference>
<dbReference type="EMBL" id="CP004856">
    <property type="protein sequence ID" value="EEV40250.1"/>
    <property type="molecule type" value="Genomic_DNA"/>
</dbReference>
<dbReference type="GO" id="GO:0046872">
    <property type="term" value="F:metal ion binding"/>
    <property type="evidence" value="ECO:0007669"/>
    <property type="project" value="UniProtKB-KW"/>
</dbReference>
<evidence type="ECO:0000256" key="8">
    <source>
        <dbReference type="ARBA" id="ARBA00044972"/>
    </source>
</evidence>
<evidence type="ECO:0000256" key="3">
    <source>
        <dbReference type="ARBA" id="ARBA00023211"/>
    </source>
</evidence>
<evidence type="ECO:0000313" key="9">
    <source>
        <dbReference type="EMBL" id="EEV40250.1"/>
    </source>
</evidence>
<dbReference type="KEGG" id="ecas:ECBG_02519"/>
<reference evidence="9 10" key="1">
    <citation type="submission" date="2009-02" db="EMBL/GenBank/DDBJ databases">
        <authorList>
            <consortium name="The Broad Institute Genome Sequencing Platform"/>
            <person name="Feldgarden M."/>
            <person name="Young S.K."/>
            <person name="Kodira C.D."/>
            <person name="Zeng Q."/>
            <person name="Koehrsen M."/>
            <person name="Alvarado L."/>
            <person name="Berlin A."/>
            <person name="Borenstein D."/>
            <person name="Chen Z."/>
            <person name="Engels R."/>
            <person name="Freedman E."/>
            <person name="Gellesch M."/>
            <person name="Goldberg J."/>
            <person name="Griggs A."/>
            <person name="Gujja S."/>
            <person name="Heiman D."/>
            <person name="Hepburn T."/>
            <person name="Howarth C."/>
            <person name="Jen D."/>
            <person name="Larson L."/>
            <person name="Lewis B."/>
            <person name="Mehta T."/>
            <person name="Park D."/>
            <person name="Pearson M."/>
            <person name="Roberts A."/>
            <person name="Saif S."/>
            <person name="Shea T."/>
            <person name="Shenoy N."/>
            <person name="Sisk P."/>
            <person name="Stolte C."/>
            <person name="Sykes S."/>
            <person name="Walk T."/>
            <person name="White J."/>
            <person name="Yandava C."/>
            <person name="Gilmore M."/>
            <person name="Manson J."/>
            <person name="Palmer K."/>
            <person name="Carniol K."/>
            <person name="Lander E."/>
            <person name="Nusbaum C."/>
            <person name="Galagan J."/>
            <person name="Birren B."/>
        </authorList>
    </citation>
    <scope>NUCLEOTIDE SEQUENCE [LARGE SCALE GENOMIC DNA]</scope>
    <source>
        <strain evidence="9 10">EC20</strain>
    </source>
</reference>